<dbReference type="InterPro" id="IPR041908">
    <property type="entry name" value="CtsR_C_sf"/>
</dbReference>
<dbReference type="EMBL" id="FUXI01000032">
    <property type="protein sequence ID" value="SKA05820.1"/>
    <property type="molecule type" value="Genomic_DNA"/>
</dbReference>
<comment type="similarity">
    <text evidence="1 7">Belongs to the CtsR family.</text>
</comment>
<dbReference type="InterPro" id="IPR008463">
    <property type="entry name" value="CtsR"/>
</dbReference>
<dbReference type="GO" id="GO:0006355">
    <property type="term" value="P:regulation of DNA-templated transcription"/>
    <property type="evidence" value="ECO:0007669"/>
    <property type="project" value="UniProtKB-UniRule"/>
</dbReference>
<dbReference type="STRING" id="263852.SAMN02745116_02270"/>
<dbReference type="GO" id="GO:0003677">
    <property type="term" value="F:DNA binding"/>
    <property type="evidence" value="ECO:0007669"/>
    <property type="project" value="UniProtKB-UniRule"/>
</dbReference>
<evidence type="ECO:0000256" key="5">
    <source>
        <dbReference type="ARBA" id="ARBA00023125"/>
    </source>
</evidence>
<keyword evidence="6 7" id="KW-0804">Transcription</keyword>
<dbReference type="PIRSF" id="PIRSF010607">
    <property type="entry name" value="Txn_repr_CtsR"/>
    <property type="match status" value="1"/>
</dbReference>
<dbReference type="Gene3D" id="1.10.1200.150">
    <property type="entry name" value="Transcriptional regulator CtsR, C-terminal domain"/>
    <property type="match status" value="1"/>
</dbReference>
<feature type="domain" description="CtsR N-terminal HTH" evidence="8">
    <location>
        <begin position="4"/>
        <end position="72"/>
    </location>
</feature>
<dbReference type="InterPro" id="IPR041902">
    <property type="entry name" value="CtsR_N_sf"/>
</dbReference>
<protein>
    <recommendedName>
        <fullName evidence="2 7">Transcriptional regulator CtsR</fullName>
    </recommendedName>
</protein>
<evidence type="ECO:0000256" key="4">
    <source>
        <dbReference type="ARBA" id="ARBA00023015"/>
    </source>
</evidence>
<reference evidence="10 11" key="1">
    <citation type="submission" date="2017-02" db="EMBL/GenBank/DDBJ databases">
        <authorList>
            <person name="Peterson S.W."/>
        </authorList>
    </citation>
    <scope>NUCLEOTIDE SEQUENCE [LARGE SCALE GENOMIC DNA]</scope>
    <source>
        <strain evidence="10 11">ATCC BAA-1030</strain>
    </source>
</reference>
<evidence type="ECO:0000313" key="10">
    <source>
        <dbReference type="EMBL" id="SKA05820.1"/>
    </source>
</evidence>
<gene>
    <name evidence="10" type="ORF">SAMN02745116_02270</name>
</gene>
<dbReference type="Pfam" id="PF05848">
    <property type="entry name" value="CtsR"/>
    <property type="match status" value="1"/>
</dbReference>
<feature type="domain" description="CtsR C-terminal dimerization" evidence="9">
    <location>
        <begin position="77"/>
        <end position="141"/>
    </location>
</feature>
<evidence type="ECO:0000259" key="9">
    <source>
        <dbReference type="Pfam" id="PF17727"/>
    </source>
</evidence>
<evidence type="ECO:0000259" key="8">
    <source>
        <dbReference type="Pfam" id="PF05848"/>
    </source>
</evidence>
<evidence type="ECO:0000256" key="7">
    <source>
        <dbReference type="PIRNR" id="PIRNR010607"/>
    </source>
</evidence>
<evidence type="ECO:0000256" key="2">
    <source>
        <dbReference type="ARBA" id="ARBA00014129"/>
    </source>
</evidence>
<keyword evidence="4 7" id="KW-0805">Transcription regulation</keyword>
<organism evidence="10 11">
    <name type="scientific">Pilibacter termitis</name>
    <dbReference type="NCBI Taxonomy" id="263852"/>
    <lineage>
        <taxon>Bacteria</taxon>
        <taxon>Bacillati</taxon>
        <taxon>Bacillota</taxon>
        <taxon>Bacilli</taxon>
        <taxon>Lactobacillales</taxon>
        <taxon>Enterococcaceae</taxon>
        <taxon>Pilibacter</taxon>
    </lineage>
</organism>
<keyword evidence="3 7" id="KW-0678">Repressor</keyword>
<dbReference type="OrthoDB" id="1680813at2"/>
<keyword evidence="11" id="KW-1185">Reference proteome</keyword>
<sequence>MRNASDEIEEYLKQLLQENGIIEIKRQDMALRFNVVPSQINYVIKTRFTLPKGYTVESKRGGGGYIRIVKVKFSDLHSFLGKIKRLIGTEISIQDTKGILMYLFEEKIITEREAELMLSVLEEDVIQQDSDRAILLNRMLMCIDMMNGR</sequence>
<dbReference type="InterPro" id="IPR040465">
    <property type="entry name" value="CtsR_N"/>
</dbReference>
<keyword evidence="5 7" id="KW-0238">DNA-binding</keyword>
<evidence type="ECO:0000313" key="11">
    <source>
        <dbReference type="Proteomes" id="UP000190328"/>
    </source>
</evidence>
<dbReference type="InterPro" id="IPR041473">
    <property type="entry name" value="CtsR_C"/>
</dbReference>
<proteinExistence type="inferred from homology"/>
<evidence type="ECO:0000256" key="3">
    <source>
        <dbReference type="ARBA" id="ARBA00022491"/>
    </source>
</evidence>
<dbReference type="Gene3D" id="3.30.56.130">
    <property type="entry name" value="Transcriptional regulator CtsR, winged HTH domain"/>
    <property type="match status" value="1"/>
</dbReference>
<dbReference type="AlphaFoldDB" id="A0A1T4QPZ4"/>
<dbReference type="Proteomes" id="UP000190328">
    <property type="component" value="Unassembled WGS sequence"/>
</dbReference>
<accession>A0A1T4QPZ4</accession>
<name>A0A1T4QPZ4_9ENTE</name>
<evidence type="ECO:0000256" key="1">
    <source>
        <dbReference type="ARBA" id="ARBA00010189"/>
    </source>
</evidence>
<evidence type="ECO:0000256" key="6">
    <source>
        <dbReference type="ARBA" id="ARBA00023163"/>
    </source>
</evidence>
<dbReference type="Pfam" id="PF17727">
    <property type="entry name" value="CtsR_C"/>
    <property type="match status" value="1"/>
</dbReference>